<dbReference type="Gene3D" id="2.40.50.140">
    <property type="entry name" value="Nucleic acid-binding proteins"/>
    <property type="match status" value="1"/>
</dbReference>
<gene>
    <name evidence="11" type="ORF">E3P90_00127</name>
</gene>
<evidence type="ECO:0000256" key="3">
    <source>
        <dbReference type="ARBA" id="ARBA00022598"/>
    </source>
</evidence>
<dbReference type="SUPFAM" id="SSF55681">
    <property type="entry name" value="Class II aaRS and biotin synthetases"/>
    <property type="match status" value="1"/>
</dbReference>
<dbReference type="FunFam" id="3.30.930.10:FF:000016">
    <property type="entry name" value="Asparagine--tRNA ligase"/>
    <property type="match status" value="1"/>
</dbReference>
<evidence type="ECO:0000256" key="1">
    <source>
        <dbReference type="ARBA" id="ARBA00008226"/>
    </source>
</evidence>
<name>A0A4T0IEZ0_WALIC</name>
<dbReference type="InterPro" id="IPR045864">
    <property type="entry name" value="aa-tRNA-synth_II/BPL/LPL"/>
</dbReference>
<comment type="similarity">
    <text evidence="1">Belongs to the class-II aminoacyl-tRNA synthetase family.</text>
</comment>
<dbReference type="GO" id="GO:0005739">
    <property type="term" value="C:mitochondrion"/>
    <property type="evidence" value="ECO:0007669"/>
    <property type="project" value="TreeGrafter"/>
</dbReference>
<dbReference type="InterPro" id="IPR002312">
    <property type="entry name" value="Asp/Asn-tRNA-synth_IIb"/>
</dbReference>
<evidence type="ECO:0000256" key="9">
    <source>
        <dbReference type="ARBA" id="ARBA00068798"/>
    </source>
</evidence>
<evidence type="ECO:0000259" key="10">
    <source>
        <dbReference type="PROSITE" id="PS50862"/>
    </source>
</evidence>
<accession>A0A4T0IEZ0</accession>
<dbReference type="SUPFAM" id="SSF50249">
    <property type="entry name" value="Nucleic acid-binding proteins"/>
    <property type="match status" value="1"/>
</dbReference>
<dbReference type="InterPro" id="IPR004522">
    <property type="entry name" value="Asn-tRNA-ligase"/>
</dbReference>
<dbReference type="EMBL" id="SPOF01000001">
    <property type="protein sequence ID" value="TIB17374.1"/>
    <property type="molecule type" value="Genomic_DNA"/>
</dbReference>
<dbReference type="NCBIfam" id="NF003037">
    <property type="entry name" value="PRK03932.1"/>
    <property type="match status" value="1"/>
</dbReference>
<proteinExistence type="inferred from homology"/>
<dbReference type="InterPro" id="IPR004364">
    <property type="entry name" value="Aa-tRNA-synt_II"/>
</dbReference>
<evidence type="ECO:0000256" key="6">
    <source>
        <dbReference type="ARBA" id="ARBA00022917"/>
    </source>
</evidence>
<keyword evidence="3" id="KW-0436">Ligase</keyword>
<evidence type="ECO:0000313" key="12">
    <source>
        <dbReference type="Proteomes" id="UP000306954"/>
    </source>
</evidence>
<feature type="domain" description="Aminoacyl-transfer RNA synthetases class-II family profile" evidence="10">
    <location>
        <begin position="137"/>
        <end position="448"/>
    </location>
</feature>
<evidence type="ECO:0000256" key="2">
    <source>
        <dbReference type="ARBA" id="ARBA00012816"/>
    </source>
</evidence>
<dbReference type="PROSITE" id="PS50862">
    <property type="entry name" value="AA_TRNA_LIGASE_II"/>
    <property type="match status" value="1"/>
</dbReference>
<evidence type="ECO:0000313" key="11">
    <source>
        <dbReference type="EMBL" id="TIB17374.1"/>
    </source>
</evidence>
<dbReference type="Proteomes" id="UP000306954">
    <property type="component" value="Unassembled WGS sequence"/>
</dbReference>
<organism evidence="11 12">
    <name type="scientific">Wallemia ichthyophaga</name>
    <dbReference type="NCBI Taxonomy" id="245174"/>
    <lineage>
        <taxon>Eukaryota</taxon>
        <taxon>Fungi</taxon>
        <taxon>Dikarya</taxon>
        <taxon>Basidiomycota</taxon>
        <taxon>Wallemiomycotina</taxon>
        <taxon>Wallemiomycetes</taxon>
        <taxon>Wallemiales</taxon>
        <taxon>Wallemiaceae</taxon>
        <taxon>Wallemia</taxon>
    </lineage>
</organism>
<sequence>MSQVLQKLRLPLPRTISEATRTTGAGHALSLHGWIRSVRHQKKLSFVHLTDGQADIQVTLSPELARGLSTGTSVRVDGSLAHHPRTQTIEVRGTHTHIYGTAPGDTYPMQKKEHGSEHLRDNAHLRTRTSQIGHVVKLRHHLTRCLLEWFHDNSFTLVQPPVITSSDCEGAGEAFQVVAGAGRGNEAKEQQQPDYHHHQQPPFFSHPAFLTVSTQLHLEAVAGAFARVFSLSPTFRAEPSQTSRHLAEFWMLEAEISFVESVDSLTSVVEHSIKSAVGGLDPSLVKSDSLYLEKEWGQITYTEAVQLLRERHSVSPFHHPPTWGASLQSEHERYLAEEVCESPVFITHYPASIKPFYMRANDDGLTVACFDLLVPGIGELAGGSLREERLDVLERNIDHAGLDRGTYNWYLDLRRYGSVPHGGFGVGFERLLSVISGVSNLRDVVLFPRWAGRCNF</sequence>
<dbReference type="PANTHER" id="PTHR22594">
    <property type="entry name" value="ASPARTYL/LYSYL-TRNA SYNTHETASE"/>
    <property type="match status" value="1"/>
</dbReference>
<dbReference type="Gene3D" id="3.30.930.10">
    <property type="entry name" value="Bira Bifunctional Protein, Domain 2"/>
    <property type="match status" value="1"/>
</dbReference>
<dbReference type="GO" id="GO:0004816">
    <property type="term" value="F:asparagine-tRNA ligase activity"/>
    <property type="evidence" value="ECO:0007669"/>
    <property type="project" value="UniProtKB-EC"/>
</dbReference>
<reference evidence="11 12" key="1">
    <citation type="submission" date="2019-03" db="EMBL/GenBank/DDBJ databases">
        <title>Sequencing 23 genomes of Wallemia ichthyophaga.</title>
        <authorList>
            <person name="Gostincar C."/>
        </authorList>
    </citation>
    <scope>NUCLEOTIDE SEQUENCE [LARGE SCALE GENOMIC DNA]</scope>
    <source>
        <strain evidence="11 12">EXF-8621</strain>
    </source>
</reference>
<evidence type="ECO:0000256" key="8">
    <source>
        <dbReference type="ARBA" id="ARBA00029886"/>
    </source>
</evidence>
<dbReference type="PRINTS" id="PR01042">
    <property type="entry name" value="TRNASYNTHASP"/>
</dbReference>
<comment type="caution">
    <text evidence="11">The sequence shown here is derived from an EMBL/GenBank/DDBJ whole genome shotgun (WGS) entry which is preliminary data.</text>
</comment>
<dbReference type="CDD" id="cd00776">
    <property type="entry name" value="AsxRS_core"/>
    <property type="match status" value="1"/>
</dbReference>
<dbReference type="OMA" id="PEMAFYD"/>
<evidence type="ECO:0000256" key="7">
    <source>
        <dbReference type="ARBA" id="ARBA00023146"/>
    </source>
</evidence>
<dbReference type="GO" id="GO:0005524">
    <property type="term" value="F:ATP binding"/>
    <property type="evidence" value="ECO:0007669"/>
    <property type="project" value="UniProtKB-KW"/>
</dbReference>
<keyword evidence="5" id="KW-0067">ATP-binding</keyword>
<dbReference type="NCBIfam" id="TIGR00457">
    <property type="entry name" value="asnS"/>
    <property type="match status" value="1"/>
</dbReference>
<dbReference type="GO" id="GO:0006421">
    <property type="term" value="P:asparaginyl-tRNA aminoacylation"/>
    <property type="evidence" value="ECO:0007669"/>
    <property type="project" value="InterPro"/>
</dbReference>
<evidence type="ECO:0000256" key="5">
    <source>
        <dbReference type="ARBA" id="ARBA00022840"/>
    </source>
</evidence>
<keyword evidence="6" id="KW-0648">Protein biosynthesis</keyword>
<dbReference type="GO" id="GO:0003676">
    <property type="term" value="F:nucleic acid binding"/>
    <property type="evidence" value="ECO:0007669"/>
    <property type="project" value="InterPro"/>
</dbReference>
<dbReference type="Pfam" id="PF00152">
    <property type="entry name" value="tRNA-synt_2"/>
    <property type="match status" value="1"/>
</dbReference>
<dbReference type="PANTHER" id="PTHR22594:SF34">
    <property type="entry name" value="ASPARAGINE--TRNA LIGASE, MITOCHONDRIAL-RELATED"/>
    <property type="match status" value="1"/>
</dbReference>
<protein>
    <recommendedName>
        <fullName evidence="9">Asparagine--tRNA ligase, mitochondrial</fullName>
        <ecNumber evidence="2">6.1.1.22</ecNumber>
    </recommendedName>
    <alternativeName>
        <fullName evidence="8">Asparaginyl-tRNA synthetase</fullName>
    </alternativeName>
</protein>
<dbReference type="EC" id="6.1.1.22" evidence="2"/>
<evidence type="ECO:0000256" key="4">
    <source>
        <dbReference type="ARBA" id="ARBA00022741"/>
    </source>
</evidence>
<dbReference type="InterPro" id="IPR004365">
    <property type="entry name" value="NA-bd_OB_tRNA"/>
</dbReference>
<keyword evidence="4" id="KW-0547">Nucleotide-binding</keyword>
<dbReference type="InterPro" id="IPR012340">
    <property type="entry name" value="NA-bd_OB-fold"/>
</dbReference>
<dbReference type="Pfam" id="PF01336">
    <property type="entry name" value="tRNA_anti-codon"/>
    <property type="match status" value="1"/>
</dbReference>
<dbReference type="AlphaFoldDB" id="A0A4T0IEZ0"/>
<keyword evidence="7" id="KW-0030">Aminoacyl-tRNA synthetase</keyword>
<dbReference type="InterPro" id="IPR006195">
    <property type="entry name" value="aa-tRNA-synth_II"/>
</dbReference>